<evidence type="ECO:0000313" key="8">
    <source>
        <dbReference type="EMBL" id="KZK74310.1"/>
    </source>
</evidence>
<evidence type="ECO:0000256" key="6">
    <source>
        <dbReference type="ARBA" id="ARBA00023136"/>
    </source>
</evidence>
<name>A0A165LQQ7_PELLU</name>
<dbReference type="GO" id="GO:0005886">
    <property type="term" value="C:plasma membrane"/>
    <property type="evidence" value="ECO:0007669"/>
    <property type="project" value="UniProtKB-SubCell"/>
</dbReference>
<evidence type="ECO:0000256" key="4">
    <source>
        <dbReference type="ARBA" id="ARBA00022692"/>
    </source>
</evidence>
<dbReference type="PANTHER" id="PTHR30213:SF0">
    <property type="entry name" value="UPF0761 MEMBRANE PROTEIN YIHY"/>
    <property type="match status" value="1"/>
</dbReference>
<feature type="transmembrane region" description="Helical" evidence="7">
    <location>
        <begin position="46"/>
        <end position="71"/>
    </location>
</feature>
<dbReference type="Pfam" id="PF03631">
    <property type="entry name" value="Virul_fac_BrkB"/>
    <property type="match status" value="1"/>
</dbReference>
<dbReference type="HAMAP" id="MF_00672">
    <property type="entry name" value="UPF0761"/>
    <property type="match status" value="1"/>
</dbReference>
<protein>
    <recommendedName>
        <fullName evidence="7">UPF0761 membrane protein A3K90_06375</fullName>
    </recommendedName>
</protein>
<keyword evidence="2 7" id="KW-1003">Cell membrane</keyword>
<comment type="caution">
    <text evidence="8">The sequence shown here is derived from an EMBL/GenBank/DDBJ whole genome shotgun (WGS) entry which is preliminary data.</text>
</comment>
<keyword evidence="6 7" id="KW-0472">Membrane</keyword>
<sequence length="427" mass="47451">MASGGNGIMDGIRRRIGEAGAFLRSFTSFFLQNVRHDRIFLSAGSLAFQTLLSIVPLLAVVLSILNVFAVFAPLQPYVEDFIVRNFVPGTGGMIREYFSGFIGNTFTMPIFGALFLFIVALVLISTVDHTLNEIWEVHSPRKVLQGFTLYWTVLTLGPVLLATSLAASSFVWYTVFTEGPLLEMKTRLLALLPSTITVLALLLLYLLVPNRRVRFLHALSGALVATLLFELSKRWFAFYVANVATYEHIYGALSVIPMLFFWIYLGWVVVLTGAEIVYCLGVRRLSGPAVPEFDPLRGIPLMLAVLRMVWRSGAEGAVLDMKKILREFHHLNPSSLRKIVDILLECRFVHLTASGGMAAASDLHVMTLYDLFIKLPPDFGAEDFGQSGALWDGLQLQGVRERLGACFEESMHVPLIQLMEGSKEGQV</sequence>
<dbReference type="InterPro" id="IPR017039">
    <property type="entry name" value="Virul_fac_BrkB"/>
</dbReference>
<dbReference type="AlphaFoldDB" id="A0A165LQQ7"/>
<dbReference type="RefSeq" id="WP_303681533.1">
    <property type="nucleotide sequence ID" value="NZ_LVWG01000029.1"/>
</dbReference>
<evidence type="ECO:0000256" key="3">
    <source>
        <dbReference type="ARBA" id="ARBA00022519"/>
    </source>
</evidence>
<keyword evidence="4 7" id="KW-0812">Transmembrane</keyword>
<feature type="transmembrane region" description="Helical" evidence="7">
    <location>
        <begin position="106"/>
        <end position="127"/>
    </location>
</feature>
<comment type="similarity">
    <text evidence="7">Belongs to the UPF0761 family.</text>
</comment>
<evidence type="ECO:0000313" key="9">
    <source>
        <dbReference type="Proteomes" id="UP000076481"/>
    </source>
</evidence>
<keyword evidence="3" id="KW-0997">Cell inner membrane</keyword>
<gene>
    <name evidence="8" type="ORF">A3K90_06375</name>
</gene>
<keyword evidence="5 7" id="KW-1133">Transmembrane helix</keyword>
<feature type="transmembrane region" description="Helical" evidence="7">
    <location>
        <begin position="215"/>
        <end position="237"/>
    </location>
</feature>
<feature type="transmembrane region" description="Helical" evidence="7">
    <location>
        <begin position="249"/>
        <end position="274"/>
    </location>
</feature>
<proteinExistence type="inferred from homology"/>
<dbReference type="PANTHER" id="PTHR30213">
    <property type="entry name" value="INNER MEMBRANE PROTEIN YHJD"/>
    <property type="match status" value="1"/>
</dbReference>
<evidence type="ECO:0000256" key="7">
    <source>
        <dbReference type="HAMAP-Rule" id="MF_00672"/>
    </source>
</evidence>
<feature type="transmembrane region" description="Helical" evidence="7">
    <location>
        <begin position="188"/>
        <end position="208"/>
    </location>
</feature>
<dbReference type="NCBIfam" id="TIGR00765">
    <property type="entry name" value="yihY_not_rbn"/>
    <property type="match status" value="1"/>
</dbReference>
<accession>A0A165LQQ7</accession>
<dbReference type="Proteomes" id="UP000076481">
    <property type="component" value="Unassembled WGS sequence"/>
</dbReference>
<reference evidence="8 9" key="1">
    <citation type="submission" date="2016-03" db="EMBL/GenBank/DDBJ databases">
        <title>Speciation and ecological success in dimly lit waters: horizontal gene transfer in a green sulfur bacteria bloom unveiled by metagenomic assembly.</title>
        <authorList>
            <person name="Llorens-Mares T."/>
            <person name="Liu Z."/>
            <person name="Allen L.Z."/>
            <person name="Rusch D.B."/>
            <person name="Craig M.T."/>
            <person name="Dupont C.L."/>
            <person name="Bryant D.A."/>
            <person name="Casamayor E.O."/>
        </authorList>
    </citation>
    <scope>NUCLEOTIDE SEQUENCE [LARGE SCALE GENOMIC DNA]</scope>
    <source>
        <strain evidence="8">CIII</strain>
    </source>
</reference>
<evidence type="ECO:0000256" key="5">
    <source>
        <dbReference type="ARBA" id="ARBA00022989"/>
    </source>
</evidence>
<evidence type="ECO:0000256" key="2">
    <source>
        <dbReference type="ARBA" id="ARBA00022475"/>
    </source>
</evidence>
<dbReference type="EMBL" id="LVWG01000029">
    <property type="protein sequence ID" value="KZK74310.1"/>
    <property type="molecule type" value="Genomic_DNA"/>
</dbReference>
<evidence type="ECO:0000256" key="1">
    <source>
        <dbReference type="ARBA" id="ARBA00004651"/>
    </source>
</evidence>
<organism evidence="8 9">
    <name type="scientific">Pelodictyon luteolum</name>
    <dbReference type="NCBI Taxonomy" id="1100"/>
    <lineage>
        <taxon>Bacteria</taxon>
        <taxon>Pseudomonadati</taxon>
        <taxon>Chlorobiota</taxon>
        <taxon>Chlorobiia</taxon>
        <taxon>Chlorobiales</taxon>
        <taxon>Chlorobiaceae</taxon>
        <taxon>Chlorobium/Pelodictyon group</taxon>
        <taxon>Pelodictyon</taxon>
    </lineage>
</organism>
<dbReference type="InterPro" id="IPR023679">
    <property type="entry name" value="UPF0761_bac"/>
</dbReference>
<comment type="subcellular location">
    <subcellularLocation>
        <location evidence="1 7">Cell membrane</location>
        <topology evidence="1 7">Multi-pass membrane protein</topology>
    </subcellularLocation>
</comment>
<feature type="transmembrane region" description="Helical" evidence="7">
    <location>
        <begin position="148"/>
        <end position="176"/>
    </location>
</feature>